<feature type="domain" description="O-methyltransferase dimerisation" evidence="5">
    <location>
        <begin position="54"/>
        <end position="104"/>
    </location>
</feature>
<dbReference type="SUPFAM" id="SSF53335">
    <property type="entry name" value="S-adenosyl-L-methionine-dependent methyltransferases"/>
    <property type="match status" value="1"/>
</dbReference>
<dbReference type="Pfam" id="PF00891">
    <property type="entry name" value="Methyltransf_2"/>
    <property type="match status" value="1"/>
</dbReference>
<dbReference type="PROSITE" id="PS51683">
    <property type="entry name" value="SAM_OMT_II"/>
    <property type="match status" value="1"/>
</dbReference>
<evidence type="ECO:0000313" key="6">
    <source>
        <dbReference type="EMBL" id="KAK2595094.1"/>
    </source>
</evidence>
<evidence type="ECO:0000259" key="4">
    <source>
        <dbReference type="Pfam" id="PF00891"/>
    </source>
</evidence>
<dbReference type="EMBL" id="JASWJB010000143">
    <property type="protein sequence ID" value="KAK2595094.1"/>
    <property type="molecule type" value="Genomic_DNA"/>
</dbReference>
<evidence type="ECO:0000256" key="2">
    <source>
        <dbReference type="ARBA" id="ARBA00022679"/>
    </source>
</evidence>
<evidence type="ECO:0000256" key="1">
    <source>
        <dbReference type="ARBA" id="ARBA00022603"/>
    </source>
</evidence>
<dbReference type="AlphaFoldDB" id="A0AAJ0FX91"/>
<accession>A0AAJ0FX91</accession>
<gene>
    <name evidence="6" type="ORF">QQS21_007179</name>
</gene>
<dbReference type="Gene3D" id="1.10.10.10">
    <property type="entry name" value="Winged helix-like DNA-binding domain superfamily/Winged helix DNA-binding domain"/>
    <property type="match status" value="1"/>
</dbReference>
<dbReference type="Proteomes" id="UP001251528">
    <property type="component" value="Unassembled WGS sequence"/>
</dbReference>
<dbReference type="Pfam" id="PF08100">
    <property type="entry name" value="Dimerisation"/>
    <property type="match status" value="1"/>
</dbReference>
<evidence type="ECO:0000313" key="7">
    <source>
        <dbReference type="Proteomes" id="UP001251528"/>
    </source>
</evidence>
<name>A0AAJ0FX91_9HYPO</name>
<protein>
    <recommendedName>
        <fullName evidence="8">O-methyltransferase domain-containing protein</fullName>
    </recommendedName>
</protein>
<dbReference type="InterPro" id="IPR001077">
    <property type="entry name" value="COMT_C"/>
</dbReference>
<keyword evidence="3" id="KW-0949">S-adenosyl-L-methionine</keyword>
<keyword evidence="2" id="KW-0808">Transferase</keyword>
<comment type="caution">
    <text evidence="6">The sequence shown here is derived from an EMBL/GenBank/DDBJ whole genome shotgun (WGS) entry which is preliminary data.</text>
</comment>
<reference evidence="6" key="1">
    <citation type="submission" date="2023-06" db="EMBL/GenBank/DDBJ databases">
        <title>Conoideocrella luteorostrata (Hypocreales: Clavicipitaceae), a potential biocontrol fungus for elongate hemlock scale in United States Christmas tree production areas.</title>
        <authorList>
            <person name="Barrett H."/>
            <person name="Lovett B."/>
            <person name="Macias A.M."/>
            <person name="Stajich J.E."/>
            <person name="Kasson M.T."/>
        </authorList>
    </citation>
    <scope>NUCLEOTIDE SEQUENCE</scope>
    <source>
        <strain evidence="6">ARSEF 14590</strain>
    </source>
</reference>
<evidence type="ECO:0008006" key="8">
    <source>
        <dbReference type="Google" id="ProtNLM"/>
    </source>
</evidence>
<sequence length="373" mass="41966">MDAALSQISQLASSADRHARRAIIDSLRKTADSLEDTIGTIHRFGHIDLEKATIQLGYDLNIFKFLVEAKDPRTVEEVAEQGQADPQLIKRLLRYYNTVNVVSEVDVGSFQANNITRNLYGIVAKQYQEMPTYLKEIGYKNPTDETNTAFHHAFDTKVHPFQYMVEHPEQLDHFNKYMALRRQAELSWLSVYPVLEEAAGLTDPKRPLYVNIGGGIGHQCAQFKTKYPSLPGRVILEDLPATVAQALPTPGVENLAHDFFTPQPIKGAKFYFMRGVPHNHPLHRVKLLFSNIKDVMAPDSVLLVDETVLPGKGVGFIASSIDLTMLGAFASMERTEAEWRELAESVGLVLTKTYTYNALENETVMEMRLPKSF</sequence>
<keyword evidence="7" id="KW-1185">Reference proteome</keyword>
<evidence type="ECO:0000259" key="5">
    <source>
        <dbReference type="Pfam" id="PF08100"/>
    </source>
</evidence>
<evidence type="ECO:0000256" key="3">
    <source>
        <dbReference type="ARBA" id="ARBA00022691"/>
    </source>
</evidence>
<dbReference type="SUPFAM" id="SSF46785">
    <property type="entry name" value="Winged helix' DNA-binding domain"/>
    <property type="match status" value="1"/>
</dbReference>
<feature type="domain" description="O-methyltransferase C-terminal" evidence="4">
    <location>
        <begin position="147"/>
        <end position="347"/>
    </location>
</feature>
<dbReference type="InterPro" id="IPR029063">
    <property type="entry name" value="SAM-dependent_MTases_sf"/>
</dbReference>
<keyword evidence="1" id="KW-0489">Methyltransferase</keyword>
<dbReference type="InterPro" id="IPR016461">
    <property type="entry name" value="COMT-like"/>
</dbReference>
<dbReference type="InterPro" id="IPR036390">
    <property type="entry name" value="WH_DNA-bd_sf"/>
</dbReference>
<dbReference type="GO" id="GO:0032259">
    <property type="term" value="P:methylation"/>
    <property type="evidence" value="ECO:0007669"/>
    <property type="project" value="UniProtKB-KW"/>
</dbReference>
<organism evidence="6 7">
    <name type="scientific">Conoideocrella luteorostrata</name>
    <dbReference type="NCBI Taxonomy" id="1105319"/>
    <lineage>
        <taxon>Eukaryota</taxon>
        <taxon>Fungi</taxon>
        <taxon>Dikarya</taxon>
        <taxon>Ascomycota</taxon>
        <taxon>Pezizomycotina</taxon>
        <taxon>Sordariomycetes</taxon>
        <taxon>Hypocreomycetidae</taxon>
        <taxon>Hypocreales</taxon>
        <taxon>Clavicipitaceae</taxon>
        <taxon>Conoideocrella</taxon>
    </lineage>
</organism>
<dbReference type="PANTHER" id="PTHR43712:SF1">
    <property type="entry name" value="HYPOTHETICAL O-METHYLTRANSFERASE (EUROFUNG)-RELATED"/>
    <property type="match status" value="1"/>
</dbReference>
<dbReference type="PANTHER" id="PTHR43712">
    <property type="entry name" value="PUTATIVE (AFU_ORTHOLOGUE AFUA_4G14580)-RELATED"/>
    <property type="match status" value="1"/>
</dbReference>
<dbReference type="GO" id="GO:0008171">
    <property type="term" value="F:O-methyltransferase activity"/>
    <property type="evidence" value="ECO:0007669"/>
    <property type="project" value="InterPro"/>
</dbReference>
<dbReference type="InterPro" id="IPR012967">
    <property type="entry name" value="COMT_dimerisation"/>
</dbReference>
<dbReference type="InterPro" id="IPR036388">
    <property type="entry name" value="WH-like_DNA-bd_sf"/>
</dbReference>
<proteinExistence type="predicted"/>
<dbReference type="Gene3D" id="3.40.50.150">
    <property type="entry name" value="Vaccinia Virus protein VP39"/>
    <property type="match status" value="1"/>
</dbReference>